<dbReference type="AlphaFoldDB" id="E9FRD6"/>
<dbReference type="HOGENOM" id="CLU_1817700_0_0_1"/>
<evidence type="ECO:0000313" key="3">
    <source>
        <dbReference type="Proteomes" id="UP000000305"/>
    </source>
</evidence>
<name>E9FRD6_DAPPU</name>
<dbReference type="EMBL" id="GL732523">
    <property type="protein sequence ID" value="EFX90215.1"/>
    <property type="molecule type" value="Genomic_DNA"/>
</dbReference>
<proteinExistence type="predicted"/>
<dbReference type="KEGG" id="dpx:DAPPUDRAFT_94461"/>
<reference evidence="2 3" key="1">
    <citation type="journal article" date="2011" name="Science">
        <title>The ecoresponsive genome of Daphnia pulex.</title>
        <authorList>
            <person name="Colbourne J.K."/>
            <person name="Pfrender M.E."/>
            <person name="Gilbert D."/>
            <person name="Thomas W.K."/>
            <person name="Tucker A."/>
            <person name="Oakley T.H."/>
            <person name="Tokishita S."/>
            <person name="Aerts A."/>
            <person name="Arnold G.J."/>
            <person name="Basu M.K."/>
            <person name="Bauer D.J."/>
            <person name="Caceres C.E."/>
            <person name="Carmel L."/>
            <person name="Casola C."/>
            <person name="Choi J.H."/>
            <person name="Detter J.C."/>
            <person name="Dong Q."/>
            <person name="Dusheyko S."/>
            <person name="Eads B.D."/>
            <person name="Frohlich T."/>
            <person name="Geiler-Samerotte K.A."/>
            <person name="Gerlach D."/>
            <person name="Hatcher P."/>
            <person name="Jogdeo S."/>
            <person name="Krijgsveld J."/>
            <person name="Kriventseva E.V."/>
            <person name="Kultz D."/>
            <person name="Laforsch C."/>
            <person name="Lindquist E."/>
            <person name="Lopez J."/>
            <person name="Manak J.R."/>
            <person name="Muller J."/>
            <person name="Pangilinan J."/>
            <person name="Patwardhan R.P."/>
            <person name="Pitluck S."/>
            <person name="Pritham E.J."/>
            <person name="Rechtsteiner A."/>
            <person name="Rho M."/>
            <person name="Rogozin I.B."/>
            <person name="Sakarya O."/>
            <person name="Salamov A."/>
            <person name="Schaack S."/>
            <person name="Shapiro H."/>
            <person name="Shiga Y."/>
            <person name="Skalitzky C."/>
            <person name="Smith Z."/>
            <person name="Souvorov A."/>
            <person name="Sung W."/>
            <person name="Tang Z."/>
            <person name="Tsuchiya D."/>
            <person name="Tu H."/>
            <person name="Vos H."/>
            <person name="Wang M."/>
            <person name="Wolf Y.I."/>
            <person name="Yamagata H."/>
            <person name="Yamada T."/>
            <person name="Ye Y."/>
            <person name="Shaw J.R."/>
            <person name="Andrews J."/>
            <person name="Crease T.J."/>
            <person name="Tang H."/>
            <person name="Lucas S.M."/>
            <person name="Robertson H.M."/>
            <person name="Bork P."/>
            <person name="Koonin E.V."/>
            <person name="Zdobnov E.M."/>
            <person name="Grigoriev I.V."/>
            <person name="Lynch M."/>
            <person name="Boore J.L."/>
        </authorList>
    </citation>
    <scope>NUCLEOTIDE SEQUENCE [LARGE SCALE GENOMIC DNA]</scope>
</reference>
<sequence>MPSTSFLFPPSLGTRCKRVHGRDSGAFSLPSCLVSAESFFVLLGWIVVVIFPPPFQQPRGRNGRPRRRGNRANGGKKLPASLILIGAAAAVALGCGSHRLVLSRPDGAAGEERHLSSGSAAPRSSYDLMYDGRFQLDGRQCD</sequence>
<keyword evidence="1" id="KW-0812">Transmembrane</keyword>
<keyword evidence="1" id="KW-1133">Transmembrane helix</keyword>
<evidence type="ECO:0000256" key="1">
    <source>
        <dbReference type="SAM" id="Phobius"/>
    </source>
</evidence>
<feature type="transmembrane region" description="Helical" evidence="1">
    <location>
        <begin position="38"/>
        <end position="56"/>
    </location>
</feature>
<evidence type="ECO:0000313" key="2">
    <source>
        <dbReference type="EMBL" id="EFX90215.1"/>
    </source>
</evidence>
<accession>E9FRD6</accession>
<dbReference type="InParanoid" id="E9FRD6"/>
<organism evidence="2 3">
    <name type="scientific">Daphnia pulex</name>
    <name type="common">Water flea</name>
    <dbReference type="NCBI Taxonomy" id="6669"/>
    <lineage>
        <taxon>Eukaryota</taxon>
        <taxon>Metazoa</taxon>
        <taxon>Ecdysozoa</taxon>
        <taxon>Arthropoda</taxon>
        <taxon>Crustacea</taxon>
        <taxon>Branchiopoda</taxon>
        <taxon>Diplostraca</taxon>
        <taxon>Cladocera</taxon>
        <taxon>Anomopoda</taxon>
        <taxon>Daphniidae</taxon>
        <taxon>Daphnia</taxon>
    </lineage>
</organism>
<dbReference type="Proteomes" id="UP000000305">
    <property type="component" value="Unassembled WGS sequence"/>
</dbReference>
<feature type="transmembrane region" description="Helical" evidence="1">
    <location>
        <begin position="77"/>
        <end position="94"/>
    </location>
</feature>
<keyword evidence="1" id="KW-0472">Membrane</keyword>
<keyword evidence="3" id="KW-1185">Reference proteome</keyword>
<protein>
    <submittedName>
        <fullName evidence="2">Uncharacterized protein</fullName>
    </submittedName>
</protein>
<gene>
    <name evidence="2" type="ORF">DAPPUDRAFT_94461</name>
</gene>